<feature type="transmembrane region" description="Helical" evidence="1">
    <location>
        <begin position="56"/>
        <end position="72"/>
    </location>
</feature>
<comment type="caution">
    <text evidence="2">The sequence shown here is derived from an EMBL/GenBank/DDBJ whole genome shotgun (WGS) entry which is preliminary data.</text>
</comment>
<reference evidence="2 3" key="1">
    <citation type="submission" date="2018-10" db="EMBL/GenBank/DDBJ databases">
        <title>The genome of Lysobacter enzymogenes OH11.</title>
        <authorList>
            <person name="Liu F."/>
            <person name="Zhao Y."/>
            <person name="Qian G."/>
            <person name="Chen Y."/>
            <person name="Xu H."/>
        </authorList>
    </citation>
    <scope>NUCLEOTIDE SEQUENCE [LARGE SCALE GENOMIC DNA]</scope>
    <source>
        <strain evidence="2 3">OH11</strain>
    </source>
</reference>
<gene>
    <name evidence="2" type="ORF">D9T17_13595</name>
</gene>
<dbReference type="EMBL" id="RCTY01000033">
    <property type="protein sequence ID" value="ROU06480.1"/>
    <property type="molecule type" value="Genomic_DNA"/>
</dbReference>
<organism evidence="2 3">
    <name type="scientific">Lysobacter enzymogenes</name>
    <dbReference type="NCBI Taxonomy" id="69"/>
    <lineage>
        <taxon>Bacteria</taxon>
        <taxon>Pseudomonadati</taxon>
        <taxon>Pseudomonadota</taxon>
        <taxon>Gammaproteobacteria</taxon>
        <taxon>Lysobacterales</taxon>
        <taxon>Lysobacteraceae</taxon>
        <taxon>Lysobacter</taxon>
    </lineage>
</organism>
<dbReference type="Proteomes" id="UP000275910">
    <property type="component" value="Unassembled WGS sequence"/>
</dbReference>
<accession>A0A3N2RG91</accession>
<evidence type="ECO:0000313" key="3">
    <source>
        <dbReference type="Proteomes" id="UP000275910"/>
    </source>
</evidence>
<protein>
    <submittedName>
        <fullName evidence="2">Uncharacterized protein</fullName>
    </submittedName>
</protein>
<name>A0A3N2RG91_LYSEN</name>
<keyword evidence="1" id="KW-1133">Transmembrane helix</keyword>
<feature type="transmembrane region" description="Helical" evidence="1">
    <location>
        <begin position="16"/>
        <end position="36"/>
    </location>
</feature>
<sequence length="127" mass="13588">MNQNPRKRHKPAPRDGLSYGFGLFAIGMGAIGLWLAYDALQATSLQTAPLFYNGKFSIASPMFVFLGLNVLIRGPSGIDVLNTPGEEKPSKLNLALMILSLAAGFALAAYVNAHLDALGYARDSIFS</sequence>
<dbReference type="RefSeq" id="WP_123647910.1">
    <property type="nucleotide sequence ID" value="NZ_RCTY01000033.1"/>
</dbReference>
<keyword evidence="1" id="KW-0472">Membrane</keyword>
<evidence type="ECO:0000256" key="1">
    <source>
        <dbReference type="SAM" id="Phobius"/>
    </source>
</evidence>
<proteinExistence type="predicted"/>
<dbReference type="AlphaFoldDB" id="A0A3N2RG91"/>
<keyword evidence="1" id="KW-0812">Transmembrane</keyword>
<evidence type="ECO:0000313" key="2">
    <source>
        <dbReference type="EMBL" id="ROU06480.1"/>
    </source>
</evidence>
<feature type="transmembrane region" description="Helical" evidence="1">
    <location>
        <begin position="92"/>
        <end position="111"/>
    </location>
</feature>